<sequence>MPLKRWREMRPEDGGCRLPMRAIEMTTRRLLQDIARSVLLGTSSVQGYIQRESEHETQELMGFKGMAVKMANRHNQISHMPEQINVKRVEDINSWRLWLRDELSSVKQLQHQCTSTLRRRNFSAALTLQDFAFPEVIYQICGINTIMMMEWQVLFFKKSMKEHDTDLFRTHWPESTYQQALGTT</sequence>
<organism evidence="1 2">
    <name type="scientific">Scophthalmus maximus</name>
    <name type="common">Turbot</name>
    <name type="synonym">Psetta maxima</name>
    <dbReference type="NCBI Taxonomy" id="52904"/>
    <lineage>
        <taxon>Eukaryota</taxon>
        <taxon>Metazoa</taxon>
        <taxon>Chordata</taxon>
        <taxon>Craniata</taxon>
        <taxon>Vertebrata</taxon>
        <taxon>Euteleostomi</taxon>
        <taxon>Actinopterygii</taxon>
        <taxon>Neopterygii</taxon>
        <taxon>Teleostei</taxon>
        <taxon>Neoteleostei</taxon>
        <taxon>Acanthomorphata</taxon>
        <taxon>Carangaria</taxon>
        <taxon>Pleuronectiformes</taxon>
        <taxon>Pleuronectoidei</taxon>
        <taxon>Scophthalmidae</taxon>
        <taxon>Scophthalmus</taxon>
    </lineage>
</organism>
<evidence type="ECO:0000313" key="2">
    <source>
        <dbReference type="Proteomes" id="UP000438429"/>
    </source>
</evidence>
<comment type="caution">
    <text evidence="1">The sequence shown here is derived from an EMBL/GenBank/DDBJ whole genome shotgun (WGS) entry which is preliminary data.</text>
</comment>
<accession>A0A6A4RLG2</accession>
<name>A0A6A4RLG2_SCOMX</name>
<dbReference type="EMBL" id="VEVO01000024">
    <property type="protein sequence ID" value="KAF0022693.1"/>
    <property type="molecule type" value="Genomic_DNA"/>
</dbReference>
<evidence type="ECO:0000313" key="1">
    <source>
        <dbReference type="EMBL" id="KAF0022693.1"/>
    </source>
</evidence>
<dbReference type="Proteomes" id="UP000438429">
    <property type="component" value="Unassembled WGS sequence"/>
</dbReference>
<protein>
    <submittedName>
        <fullName evidence="1">Uncharacterized protein</fullName>
    </submittedName>
</protein>
<dbReference type="AlphaFoldDB" id="A0A6A4RLG2"/>
<reference evidence="1 2" key="1">
    <citation type="submission" date="2019-06" db="EMBL/GenBank/DDBJ databases">
        <title>Draft genomes of female and male turbot (Scophthalmus maximus).</title>
        <authorList>
            <person name="Xu H."/>
            <person name="Xu X.-W."/>
            <person name="Shao C."/>
            <person name="Chen S."/>
        </authorList>
    </citation>
    <scope>NUCLEOTIDE SEQUENCE [LARGE SCALE GENOMIC DNA]</scope>
    <source>
        <strain evidence="1">Ysfricsl-2016a</strain>
        <tissue evidence="1">Blood</tissue>
    </source>
</reference>
<gene>
    <name evidence="1" type="ORF">F2P81_025085</name>
</gene>
<proteinExistence type="predicted"/>